<dbReference type="PANTHER" id="PTHR45947:SF3">
    <property type="entry name" value="SULFOQUINOVOSYL TRANSFERASE SQD2"/>
    <property type="match status" value="1"/>
</dbReference>
<dbReference type="SUPFAM" id="SSF53756">
    <property type="entry name" value="UDP-Glycosyltransferase/glycogen phosphorylase"/>
    <property type="match status" value="1"/>
</dbReference>
<dbReference type="InterPro" id="IPR028098">
    <property type="entry name" value="Glyco_trans_4-like_N"/>
</dbReference>
<dbReference type="InterPro" id="IPR050194">
    <property type="entry name" value="Glycosyltransferase_grp1"/>
</dbReference>
<proteinExistence type="predicted"/>
<dbReference type="Pfam" id="PF00534">
    <property type="entry name" value="Glycos_transf_1"/>
    <property type="match status" value="1"/>
</dbReference>
<dbReference type="InterPro" id="IPR001296">
    <property type="entry name" value="Glyco_trans_1"/>
</dbReference>
<sequence length="390" mass="43362">MIAVISQFFNTPSETFIRDHVRHLAPGRTVLICQEPDGADQFGYPVLSGVPRLSPLSRLHSRIVNVARLGWLAYVREGMSRSDEDRVVEFLKAHKVDAALVEYLTMGALFAPACRRAGVRLYAHAHGADSTVMPRKQLWRRRYRRLFAIVDGIITPSRFIADRLSQIGCPNEKLHVSPCGVLPERFTPSKRESGRLLFVGRFVEKKSPHLAIEAFARIASKFPEAQLDFVGDGPLMARSKALVEQENLSDRVIFHGSRSIEYVQGMMQDAAIFVQHSVTARNGDMEGLPVSILEAMASALPVVATRHSGIPEAVVDGKTGILVEEHDIESMAEALASLLAEPHRAAKMGDAGRQRVLDHFTQRHTRDRLRHAMMLPTIAEPLDFAEGQVQ</sequence>
<keyword evidence="4" id="KW-1185">Reference proteome</keyword>
<dbReference type="Proteomes" id="UP000216215">
    <property type="component" value="Unassembled WGS sequence"/>
</dbReference>
<evidence type="ECO:0000259" key="1">
    <source>
        <dbReference type="Pfam" id="PF00534"/>
    </source>
</evidence>
<accession>A0AB36R7S1</accession>
<name>A0AB36R7S1_9HYPH</name>
<evidence type="ECO:0000313" key="3">
    <source>
        <dbReference type="EMBL" id="PAQ00548.1"/>
    </source>
</evidence>
<evidence type="ECO:0000313" key="4">
    <source>
        <dbReference type="Proteomes" id="UP000216215"/>
    </source>
</evidence>
<feature type="domain" description="Glycosyltransferase subfamily 4-like N-terminal" evidence="2">
    <location>
        <begin position="14"/>
        <end position="185"/>
    </location>
</feature>
<evidence type="ECO:0000259" key="2">
    <source>
        <dbReference type="Pfam" id="PF13439"/>
    </source>
</evidence>
<dbReference type="GO" id="GO:0016757">
    <property type="term" value="F:glycosyltransferase activity"/>
    <property type="evidence" value="ECO:0007669"/>
    <property type="project" value="InterPro"/>
</dbReference>
<feature type="domain" description="Glycosyl transferase family 1" evidence="1">
    <location>
        <begin position="191"/>
        <end position="355"/>
    </location>
</feature>
<dbReference type="Gene3D" id="3.40.50.2000">
    <property type="entry name" value="Glycogen Phosphorylase B"/>
    <property type="match status" value="2"/>
</dbReference>
<dbReference type="RefSeq" id="WP_095486133.1">
    <property type="nucleotide sequence ID" value="NZ_CP088151.1"/>
</dbReference>
<comment type="caution">
    <text evidence="3">The sequence shown here is derived from an EMBL/GenBank/DDBJ whole genome shotgun (WGS) entry which is preliminary data.</text>
</comment>
<evidence type="ECO:0008006" key="5">
    <source>
        <dbReference type="Google" id="ProtNLM"/>
    </source>
</evidence>
<dbReference type="PANTHER" id="PTHR45947">
    <property type="entry name" value="SULFOQUINOVOSYL TRANSFERASE SQD2"/>
    <property type="match status" value="1"/>
</dbReference>
<organism evidence="3 4">
    <name type="scientific">Mesorhizobium mediterraneum</name>
    <dbReference type="NCBI Taxonomy" id="43617"/>
    <lineage>
        <taxon>Bacteria</taxon>
        <taxon>Pseudomonadati</taxon>
        <taxon>Pseudomonadota</taxon>
        <taxon>Alphaproteobacteria</taxon>
        <taxon>Hyphomicrobiales</taxon>
        <taxon>Phyllobacteriaceae</taxon>
        <taxon>Mesorhizobium</taxon>
    </lineage>
</organism>
<dbReference type="EMBL" id="NPKI01000025">
    <property type="protein sequence ID" value="PAQ00548.1"/>
    <property type="molecule type" value="Genomic_DNA"/>
</dbReference>
<reference evidence="4" key="1">
    <citation type="submission" date="2017-08" db="EMBL/GenBank/DDBJ databases">
        <title>Mesorhizobium wenxinae sp. nov., a novel rhizobial species isolated from root nodules of chickpea (Cicer arietinum L.).</title>
        <authorList>
            <person name="Zhang J."/>
        </authorList>
    </citation>
    <scope>NUCLEOTIDE SEQUENCE [LARGE SCALE GENOMIC DNA]</scope>
    <source>
        <strain evidence="4">USDA 3392</strain>
    </source>
</reference>
<dbReference type="AlphaFoldDB" id="A0AB36R7S1"/>
<gene>
    <name evidence="3" type="ORF">CIT25_19375</name>
</gene>
<dbReference type="Pfam" id="PF13439">
    <property type="entry name" value="Glyco_transf_4"/>
    <property type="match status" value="1"/>
</dbReference>
<protein>
    <recommendedName>
        <fullName evidence="5">Glycosyltransferase</fullName>
    </recommendedName>
</protein>